<feature type="chain" id="PRO_5040389706" description="AAA-ATPase-like domain-containing protein" evidence="1">
    <location>
        <begin position="18"/>
        <end position="665"/>
    </location>
</feature>
<dbReference type="Proteomes" id="UP001152759">
    <property type="component" value="Chromosome 6"/>
</dbReference>
<dbReference type="AlphaFoldDB" id="A0A9P0CFN7"/>
<feature type="domain" description="AAA-ATPase-like" evidence="2">
    <location>
        <begin position="35"/>
        <end position="260"/>
    </location>
</feature>
<feature type="signal peptide" evidence="1">
    <location>
        <begin position="1"/>
        <end position="17"/>
    </location>
</feature>
<organism evidence="3 4">
    <name type="scientific">Bemisia tabaci</name>
    <name type="common">Sweetpotato whitefly</name>
    <name type="synonym">Aleurodes tabaci</name>
    <dbReference type="NCBI Taxonomy" id="7038"/>
    <lineage>
        <taxon>Eukaryota</taxon>
        <taxon>Metazoa</taxon>
        <taxon>Ecdysozoa</taxon>
        <taxon>Arthropoda</taxon>
        <taxon>Hexapoda</taxon>
        <taxon>Insecta</taxon>
        <taxon>Pterygota</taxon>
        <taxon>Neoptera</taxon>
        <taxon>Paraneoptera</taxon>
        <taxon>Hemiptera</taxon>
        <taxon>Sternorrhyncha</taxon>
        <taxon>Aleyrodoidea</taxon>
        <taxon>Aleyrodidae</taxon>
        <taxon>Aleyrodinae</taxon>
        <taxon>Bemisia</taxon>
    </lineage>
</organism>
<name>A0A9P0CFN7_BEMTA</name>
<reference evidence="3" key="1">
    <citation type="submission" date="2021-12" db="EMBL/GenBank/DDBJ databases">
        <authorList>
            <person name="King R."/>
        </authorList>
    </citation>
    <scope>NUCLEOTIDE SEQUENCE</scope>
</reference>
<dbReference type="Pfam" id="PF09820">
    <property type="entry name" value="AAA-ATPase_like"/>
    <property type="match status" value="1"/>
</dbReference>
<keyword evidence="1" id="KW-0732">Signal</keyword>
<evidence type="ECO:0000313" key="4">
    <source>
        <dbReference type="Proteomes" id="UP001152759"/>
    </source>
</evidence>
<proteinExistence type="predicted"/>
<accession>A0A9P0CFN7</accession>
<gene>
    <name evidence="3" type="ORF">BEMITA_LOCUS10821</name>
</gene>
<sequence length="665" mass="77083">MITKLSMVWLTLSVMEATQPKVEENPLLAVLKSPFYVDKTLFIEVFHDTFTSPIYFTAPRGFGKTTNLRMLKAFYEINTSENGTILKKEDTETYKAFQRARTITATRAGRSPMDKFFDSNFGSQPVIYLTFKDIHHDRHEISMNSLKWLMIHAFKAHPYLNTSEKLTPEEKTLITQFTNNELHNDTVIENSGGILATLLSKHFDKPCLLLMDDFDALVIKMITYGSGHEEQIINSVQKFLNALLSDRKIVSRALLTGKTHLAGYYTPPGLVKHYQFGLHSVLTKFYGASVSEAREITKNRQVLYKLNYDYKGFTLTNTNYSRCIYDFETVVKFLENRNHTRVLDSVKFLEPVLADKGVRDRIELAIRMDRIPITLAKETDLKKCFVTMEKIYKYGQDLVDYENYKDYNDAYGMFQSKLDLQDSNRDCLFHYLNELGYFTVTKSDKAHLTLVVPDAAAYYTLGAQLERFWVGHLHTTNVTARDFVEAFIELSDEKSTLDDFAYSVNMVFKESPHRPNSTKDLRSPLFTFLATRVQDHPDLEIKCSEDQHTGQVDIQAVMQHKNPSWRQGVVLDFMYNDCNEADFAKHAKTKRYWSRIFKTVNIDTDVLTSLFVGICLSDNDVLEFRFFNTNKTHEHTYNVSRRIKHGWKAKKMLEKNHSKNSQINE</sequence>
<dbReference type="PANTHER" id="PTHR34825:SF1">
    <property type="entry name" value="AAA-ATPASE-LIKE DOMAIN-CONTAINING PROTEIN"/>
    <property type="match status" value="1"/>
</dbReference>
<evidence type="ECO:0000256" key="1">
    <source>
        <dbReference type="SAM" id="SignalP"/>
    </source>
</evidence>
<dbReference type="InterPro" id="IPR027417">
    <property type="entry name" value="P-loop_NTPase"/>
</dbReference>
<evidence type="ECO:0000259" key="2">
    <source>
        <dbReference type="Pfam" id="PF09820"/>
    </source>
</evidence>
<evidence type="ECO:0000313" key="3">
    <source>
        <dbReference type="EMBL" id="CAH0774478.1"/>
    </source>
</evidence>
<protein>
    <recommendedName>
        <fullName evidence="2">AAA-ATPase-like domain-containing protein</fullName>
    </recommendedName>
</protein>
<keyword evidence="4" id="KW-1185">Reference proteome</keyword>
<dbReference type="InterPro" id="IPR018631">
    <property type="entry name" value="AAA-ATPase-like_dom"/>
</dbReference>
<dbReference type="PANTHER" id="PTHR34825">
    <property type="entry name" value="CONSERVED PROTEIN, WITH A WEAK D-GALACTARATE DEHYDRATASE/ALTRONATE HYDROLASE DOMAIN"/>
    <property type="match status" value="1"/>
</dbReference>
<dbReference type="EMBL" id="OU963867">
    <property type="protein sequence ID" value="CAH0774478.1"/>
    <property type="molecule type" value="Genomic_DNA"/>
</dbReference>
<dbReference type="SUPFAM" id="SSF52540">
    <property type="entry name" value="P-loop containing nucleoside triphosphate hydrolases"/>
    <property type="match status" value="1"/>
</dbReference>